<dbReference type="Proteomes" id="UP000057820">
    <property type="component" value="Plasmid 2"/>
</dbReference>
<name>A0A0H5P5X0_NOCFR</name>
<feature type="transmembrane region" description="Helical" evidence="1">
    <location>
        <begin position="65"/>
        <end position="86"/>
    </location>
</feature>
<organism evidence="2 3">
    <name type="scientific">Nocardia farcinica</name>
    <dbReference type="NCBI Taxonomy" id="37329"/>
    <lineage>
        <taxon>Bacteria</taxon>
        <taxon>Bacillati</taxon>
        <taxon>Actinomycetota</taxon>
        <taxon>Actinomycetes</taxon>
        <taxon>Mycobacteriales</taxon>
        <taxon>Nocardiaceae</taxon>
        <taxon>Nocardia</taxon>
    </lineage>
</organism>
<evidence type="ECO:0000313" key="3">
    <source>
        <dbReference type="Proteomes" id="UP000057820"/>
    </source>
</evidence>
<accession>A0A0H5P5X0</accession>
<dbReference type="AlphaFoldDB" id="A0A0H5P5X0"/>
<proteinExistence type="predicted"/>
<keyword evidence="1" id="KW-1133">Transmembrane helix</keyword>
<keyword evidence="1" id="KW-0812">Transmembrane</keyword>
<reference evidence="3" key="1">
    <citation type="submission" date="2015-03" db="EMBL/GenBank/DDBJ databases">
        <authorList>
            <consortium name="Pathogen Informatics"/>
        </authorList>
    </citation>
    <scope>NUCLEOTIDE SEQUENCE [LARGE SCALE GENOMIC DNA]</scope>
    <source>
        <strain evidence="3">NCTC11134</strain>
        <plasmid evidence="3">2</plasmid>
    </source>
</reference>
<sequence length="88" mass="9176">MRPVRALSGVVAAGTVLLALVVVGASVIGGQRGFPGPGAESVRWHIVVAIVAVAAQLFSDRTTGVRAFFASTIVFAVAALLLWTQWWS</sequence>
<evidence type="ECO:0000313" key="2">
    <source>
        <dbReference type="EMBL" id="CRY82923.1"/>
    </source>
</evidence>
<dbReference type="KEGG" id="nfr:ERS450000_05219"/>
<feature type="transmembrane region" description="Helical" evidence="1">
    <location>
        <begin position="41"/>
        <end position="58"/>
    </location>
</feature>
<dbReference type="EMBL" id="LN868939">
    <property type="protein sequence ID" value="CRY82923.1"/>
    <property type="molecule type" value="Genomic_DNA"/>
</dbReference>
<keyword evidence="2" id="KW-0614">Plasmid</keyword>
<keyword evidence="1" id="KW-0472">Membrane</keyword>
<gene>
    <name evidence="2" type="ORF">ERS450000_05219</name>
</gene>
<geneLocation type="plasmid" evidence="2">
    <name>2</name>
</geneLocation>
<protein>
    <submittedName>
        <fullName evidence="2">Uncharacterized protein</fullName>
    </submittedName>
</protein>
<evidence type="ECO:0000256" key="1">
    <source>
        <dbReference type="SAM" id="Phobius"/>
    </source>
</evidence>